<keyword evidence="3" id="KW-1185">Reference proteome</keyword>
<feature type="transmembrane region" description="Helical" evidence="1">
    <location>
        <begin position="237"/>
        <end position="258"/>
    </location>
</feature>
<comment type="similarity">
    <text evidence="1">Belongs to the SURF1 family.</text>
</comment>
<evidence type="ECO:0000256" key="1">
    <source>
        <dbReference type="RuleBase" id="RU363076"/>
    </source>
</evidence>
<sequence>MLKTALTPRWLLGLLLVLALASGFVALSKWQLNASTLGQLTADPAKDVVRPYSQVLKAHDSLDATEVDTVIEATGSYLPGSSYLVQEKLHGGQEGFWVISLFVPDGESTVVTNLGEGPRGIAVVRGWTPTPELPAEPGGTVTVAGRLVGNDPPLTSDLITDENRNHDRMLASANSSYLTNTWNAALYNGILTADSETHGVTPLTGQGTIAENASLLEQSGTLQPIRATQYTDDSVDWLNIFYALEWLVFAGFALYLWWRMLKDSVEKAEDPTLYFEYEGEYWVDEATGRPYYFDPADQAYYFFDEIKDASGSRLPPGT</sequence>
<proteinExistence type="inferred from homology"/>
<organism evidence="2 3">
    <name type="scientific">Rothia nasimurium</name>
    <dbReference type="NCBI Taxonomy" id="85336"/>
    <lineage>
        <taxon>Bacteria</taxon>
        <taxon>Bacillati</taxon>
        <taxon>Actinomycetota</taxon>
        <taxon>Actinomycetes</taxon>
        <taxon>Micrococcales</taxon>
        <taxon>Micrococcaceae</taxon>
        <taxon>Rothia</taxon>
    </lineage>
</organism>
<dbReference type="Pfam" id="PF02104">
    <property type="entry name" value="SURF1"/>
    <property type="match status" value="1"/>
</dbReference>
<dbReference type="InterPro" id="IPR002994">
    <property type="entry name" value="Surf1/Shy1"/>
</dbReference>
<keyword evidence="1" id="KW-1003">Cell membrane</keyword>
<keyword evidence="1" id="KW-1133">Transmembrane helix</keyword>
<reference evidence="2 3" key="1">
    <citation type="submission" date="2016-05" db="EMBL/GenBank/DDBJ databases">
        <title>Draft genome sequence of a porcine commensal Rothia nasimurium.</title>
        <authorList>
            <person name="Gaiser R.A."/>
            <person name="Van Baarlen P."/>
            <person name="Wells J.M."/>
        </authorList>
    </citation>
    <scope>NUCLEOTIDE SEQUENCE [LARGE SCALE GENOMIC DNA]</scope>
    <source>
        <strain evidence="2 3">PT-32</strain>
    </source>
</reference>
<comment type="subcellular location">
    <subcellularLocation>
        <location evidence="1">Cell membrane</location>
        <topology evidence="1">Multi-pass membrane protein</topology>
    </subcellularLocation>
</comment>
<evidence type="ECO:0000313" key="2">
    <source>
        <dbReference type="EMBL" id="ORC24451.1"/>
    </source>
</evidence>
<dbReference type="PROSITE" id="PS50895">
    <property type="entry name" value="SURF1"/>
    <property type="match status" value="1"/>
</dbReference>
<accession>A0A1Y1RS04</accession>
<dbReference type="GO" id="GO:0005886">
    <property type="term" value="C:plasma membrane"/>
    <property type="evidence" value="ECO:0007669"/>
    <property type="project" value="UniProtKB-SubCell"/>
</dbReference>
<dbReference type="OrthoDB" id="3266379at2"/>
<name>A0A1Y1RS04_9MICC</name>
<comment type="caution">
    <text evidence="1">Lacks conserved residue(s) required for the propagation of feature annotation.</text>
</comment>
<gene>
    <name evidence="2" type="ORF">A7979_09870</name>
</gene>
<dbReference type="Proteomes" id="UP000192359">
    <property type="component" value="Unassembled WGS sequence"/>
</dbReference>
<keyword evidence="1" id="KW-0472">Membrane</keyword>
<evidence type="ECO:0000313" key="3">
    <source>
        <dbReference type="Proteomes" id="UP000192359"/>
    </source>
</evidence>
<keyword evidence="1" id="KW-0812">Transmembrane</keyword>
<protein>
    <recommendedName>
        <fullName evidence="1">SURF1-like protein</fullName>
    </recommendedName>
</protein>
<dbReference type="EMBL" id="LXWF01000004">
    <property type="protein sequence ID" value="ORC24451.1"/>
    <property type="molecule type" value="Genomic_DNA"/>
</dbReference>
<comment type="caution">
    <text evidence="2">The sequence shown here is derived from an EMBL/GenBank/DDBJ whole genome shotgun (WGS) entry which is preliminary data.</text>
</comment>
<dbReference type="RefSeq" id="WP_083090769.1">
    <property type="nucleotide sequence ID" value="NZ_LXWF01000004.1"/>
</dbReference>
<dbReference type="AlphaFoldDB" id="A0A1Y1RS04"/>